<keyword evidence="7" id="KW-1185">Reference proteome</keyword>
<dbReference type="PANTHER" id="PTHR22663:SF17">
    <property type="entry name" value="RING FINGER PROTEIN NARYA-RELATED"/>
    <property type="match status" value="1"/>
</dbReference>
<dbReference type="GO" id="GO:0019789">
    <property type="term" value="F:SUMO transferase activity"/>
    <property type="evidence" value="ECO:0007669"/>
    <property type="project" value="InterPro"/>
</dbReference>
<dbReference type="GO" id="GO:0008270">
    <property type="term" value="F:zinc ion binding"/>
    <property type="evidence" value="ECO:0007669"/>
    <property type="project" value="UniProtKB-KW"/>
</dbReference>
<dbReference type="InterPro" id="IPR042123">
    <property type="entry name" value="Zip3/RNF212-like"/>
</dbReference>
<evidence type="ECO:0000259" key="5">
    <source>
        <dbReference type="PROSITE" id="PS50089"/>
    </source>
</evidence>
<feature type="coiled-coil region" evidence="3">
    <location>
        <begin position="91"/>
        <end position="139"/>
    </location>
</feature>
<keyword evidence="3" id="KW-0175">Coiled coil</keyword>
<gene>
    <name evidence="6" type="ORF">BSAL_17160</name>
</gene>
<name>A0A0S4JH34_BODSA</name>
<dbReference type="PANTHER" id="PTHR22663">
    <property type="entry name" value="RING FINGER PROTEIN NARYA-RELATED"/>
    <property type="match status" value="1"/>
</dbReference>
<dbReference type="AlphaFoldDB" id="A0A0S4JH34"/>
<evidence type="ECO:0000313" key="6">
    <source>
        <dbReference type="EMBL" id="CUG88762.1"/>
    </source>
</evidence>
<dbReference type="GO" id="GO:0007129">
    <property type="term" value="P:homologous chromosome pairing at meiosis"/>
    <property type="evidence" value="ECO:0007669"/>
    <property type="project" value="TreeGrafter"/>
</dbReference>
<evidence type="ECO:0000256" key="4">
    <source>
        <dbReference type="SAM" id="MobiDB-lite"/>
    </source>
</evidence>
<feature type="region of interest" description="Disordered" evidence="4">
    <location>
        <begin position="143"/>
        <end position="167"/>
    </location>
</feature>
<proteinExistence type="predicted"/>
<feature type="region of interest" description="Disordered" evidence="4">
    <location>
        <begin position="217"/>
        <end position="303"/>
    </location>
</feature>
<keyword evidence="2" id="KW-0479">Metal-binding</keyword>
<dbReference type="InterPro" id="IPR001841">
    <property type="entry name" value="Znf_RING"/>
</dbReference>
<organism evidence="6 7">
    <name type="scientific">Bodo saltans</name>
    <name type="common">Flagellated protozoan</name>
    <dbReference type="NCBI Taxonomy" id="75058"/>
    <lineage>
        <taxon>Eukaryota</taxon>
        <taxon>Discoba</taxon>
        <taxon>Euglenozoa</taxon>
        <taxon>Kinetoplastea</taxon>
        <taxon>Metakinetoplastina</taxon>
        <taxon>Eubodonida</taxon>
        <taxon>Bodonidae</taxon>
        <taxon>Bodo</taxon>
    </lineage>
</organism>
<keyword evidence="2" id="KW-0863">Zinc-finger</keyword>
<dbReference type="GO" id="GO:0007131">
    <property type="term" value="P:reciprocal meiotic recombination"/>
    <property type="evidence" value="ECO:0007669"/>
    <property type="project" value="InterPro"/>
</dbReference>
<protein>
    <submittedName>
        <fullName evidence="6">Transmembrane protein, putative</fullName>
    </submittedName>
</protein>
<evidence type="ECO:0000313" key="7">
    <source>
        <dbReference type="Proteomes" id="UP000051952"/>
    </source>
</evidence>
<evidence type="ECO:0000256" key="3">
    <source>
        <dbReference type="SAM" id="Coils"/>
    </source>
</evidence>
<dbReference type="EMBL" id="CYKH01001671">
    <property type="protein sequence ID" value="CUG88762.1"/>
    <property type="molecule type" value="Genomic_DNA"/>
</dbReference>
<dbReference type="Proteomes" id="UP000051952">
    <property type="component" value="Unassembled WGS sequence"/>
</dbReference>
<dbReference type="PROSITE" id="PS50089">
    <property type="entry name" value="ZF_RING_2"/>
    <property type="match status" value="1"/>
</dbReference>
<evidence type="ECO:0000256" key="2">
    <source>
        <dbReference type="PROSITE-ProRule" id="PRU00175"/>
    </source>
</evidence>
<dbReference type="GO" id="GO:0016925">
    <property type="term" value="P:protein sumoylation"/>
    <property type="evidence" value="ECO:0007669"/>
    <property type="project" value="TreeGrafter"/>
</dbReference>
<keyword evidence="2" id="KW-0862">Zinc</keyword>
<feature type="domain" description="RING-type" evidence="5">
    <location>
        <begin position="7"/>
        <end position="44"/>
    </location>
</feature>
<dbReference type="VEuPathDB" id="TriTrypDB:BSAL_17160"/>
<feature type="compositionally biased region" description="Low complexity" evidence="4">
    <location>
        <begin position="262"/>
        <end position="278"/>
    </location>
</feature>
<reference evidence="7" key="1">
    <citation type="submission" date="2015-09" db="EMBL/GenBank/DDBJ databases">
        <authorList>
            <consortium name="Pathogen Informatics"/>
        </authorList>
    </citation>
    <scope>NUCLEOTIDE SEQUENCE [LARGE SCALE GENOMIC DNA]</scope>
    <source>
        <strain evidence="7">Lake Konstanz</strain>
    </source>
</reference>
<keyword evidence="6" id="KW-0812">Transmembrane</keyword>
<evidence type="ECO:0000256" key="1">
    <source>
        <dbReference type="ARBA" id="ARBA00023254"/>
    </source>
</evidence>
<keyword evidence="1" id="KW-0469">Meiosis</keyword>
<accession>A0A0S4JH34</accession>
<dbReference type="GO" id="GO:0000795">
    <property type="term" value="C:synaptonemal complex"/>
    <property type="evidence" value="ECO:0007669"/>
    <property type="project" value="InterPro"/>
</dbReference>
<sequence>MPFQPTCSMCVADCDSNSVLTNCQHFICSRCWNKYPKGQCPRCHKACKTLSLSAPNFPVEVQERLRFDVKRHMTMSIQALEFQQRLEQGATQRLKEIMTQLQQQLRSTMQQLSDAQRQLHQKSEEAKTLQVEVNVLRDQLREVHMSGRSSSSSSSHHHNNSNSMGNAMMQSTAAPLMHNSNRSSSTPAMSMIPMHNGSQQQQGNILMMGGGARSPSGFRCDFGDASSHNGPGLEAPPLSPFGLFGSSRAGGDGVVLPPTPHPQHMSQQAAQHQTHQQPKWSPSSATATPLGWSRDPTKRPRDEQAQANINHAAPSHVPPAGGGGMSEHFRLGHMQPLSQHAAAAAVAGMVHTTGSGGVALPQNLTPLPKLKSLLSNGGARLVRPSSGHEFA</sequence>
<keyword evidence="6" id="KW-0472">Membrane</keyword>